<dbReference type="NCBIfam" id="TIGR02980">
    <property type="entry name" value="SigBFG"/>
    <property type="match status" value="1"/>
</dbReference>
<keyword evidence="9" id="KW-1185">Reference proteome</keyword>
<dbReference type="EMBL" id="STGX01000008">
    <property type="protein sequence ID" value="THV28334.1"/>
    <property type="molecule type" value="Genomic_DNA"/>
</dbReference>
<evidence type="ECO:0000259" key="5">
    <source>
        <dbReference type="Pfam" id="PF04539"/>
    </source>
</evidence>
<dbReference type="Pfam" id="PF04542">
    <property type="entry name" value="Sigma70_r2"/>
    <property type="match status" value="1"/>
</dbReference>
<dbReference type="Gene3D" id="1.20.120.1810">
    <property type="match status" value="1"/>
</dbReference>
<dbReference type="Gene3D" id="1.10.10.10">
    <property type="entry name" value="Winged helix-like DNA-binding domain superfamily/Winged helix DNA-binding domain"/>
    <property type="match status" value="2"/>
</dbReference>
<evidence type="ECO:0000256" key="4">
    <source>
        <dbReference type="ARBA" id="ARBA00023163"/>
    </source>
</evidence>
<keyword evidence="3" id="KW-0238">DNA-binding</keyword>
<evidence type="ECO:0000313" key="9">
    <source>
        <dbReference type="Proteomes" id="UP000305792"/>
    </source>
</evidence>
<sequence length="269" mass="30242">MADTRTTSERRHTNEYAHLAPLFEEMARLDGDDPRRADLRDRLVTGHLPLAEHIAQRFSGKGIAKDDLVQVASVGLIHAVDRFDPGHGAEFLSYAVPTVMGEVRRHFRDTSWPMRVPRRLQELRIALNQAGGELSQRLGRPPTDAELAEHLGITETEVHEGNEARQAYRALSLDEPSFPDGERPSLAESVGEEDAALGLVDDHESLAPLIQELPQRERRILALRYFGDMTQNQIAEEVGISQMHVSRLLHRTLEDLRDGLEQDMEQAVS</sequence>
<keyword evidence="4" id="KW-0804">Transcription</keyword>
<keyword evidence="2" id="KW-0731">Sigma factor</keyword>
<dbReference type="RefSeq" id="WP_136529945.1">
    <property type="nucleotide sequence ID" value="NZ_STGX01000008.1"/>
</dbReference>
<dbReference type="SUPFAM" id="SSF88946">
    <property type="entry name" value="Sigma2 domain of RNA polymerase sigma factors"/>
    <property type="match status" value="1"/>
</dbReference>
<feature type="domain" description="RNA polymerase sigma-70 region 4" evidence="7">
    <location>
        <begin position="210"/>
        <end position="257"/>
    </location>
</feature>
<dbReference type="CDD" id="cd06171">
    <property type="entry name" value="Sigma70_r4"/>
    <property type="match status" value="1"/>
</dbReference>
<dbReference type="SUPFAM" id="SSF88659">
    <property type="entry name" value="Sigma3 and sigma4 domains of RNA polymerase sigma factors"/>
    <property type="match status" value="2"/>
</dbReference>
<dbReference type="PANTHER" id="PTHR30385">
    <property type="entry name" value="SIGMA FACTOR F FLAGELLAR"/>
    <property type="match status" value="1"/>
</dbReference>
<dbReference type="InterPro" id="IPR007627">
    <property type="entry name" value="RNA_pol_sigma70_r2"/>
</dbReference>
<reference evidence="8 9" key="1">
    <citation type="journal article" date="2018" name="Int. J. Syst. Evol. Microbiol.">
        <title>Glycomyces paridis sp. nov., isolated from the medicinal plant Paris polyphylla.</title>
        <authorList>
            <person name="Fang X.M."/>
            <person name="Bai J.L."/>
            <person name="Su J."/>
            <person name="Zhao L.L."/>
            <person name="Liu H.Y."/>
            <person name="Ma B.P."/>
            <person name="Zhang Y.Q."/>
            <person name="Yu L.Y."/>
        </authorList>
    </citation>
    <scope>NUCLEOTIDE SEQUENCE [LARGE SCALE GENOMIC DNA]</scope>
    <source>
        <strain evidence="8 9">CPCC 204357</strain>
    </source>
</reference>
<proteinExistence type="predicted"/>
<evidence type="ECO:0000256" key="1">
    <source>
        <dbReference type="ARBA" id="ARBA00023015"/>
    </source>
</evidence>
<accession>A0A4S8PJ56</accession>
<evidence type="ECO:0000259" key="6">
    <source>
        <dbReference type="Pfam" id="PF04542"/>
    </source>
</evidence>
<dbReference type="InterPro" id="IPR013325">
    <property type="entry name" value="RNA_pol_sigma_r2"/>
</dbReference>
<keyword evidence="1" id="KW-0805">Transcription regulation</keyword>
<dbReference type="AlphaFoldDB" id="A0A4S8PJ56"/>
<feature type="domain" description="RNA polymerase sigma-70 region 3" evidence="5">
    <location>
        <begin position="123"/>
        <end position="189"/>
    </location>
</feature>
<dbReference type="Pfam" id="PF04545">
    <property type="entry name" value="Sigma70_r4"/>
    <property type="match status" value="1"/>
</dbReference>
<dbReference type="InterPro" id="IPR014284">
    <property type="entry name" value="RNA_pol_sigma-70_dom"/>
</dbReference>
<evidence type="ECO:0000313" key="8">
    <source>
        <dbReference type="EMBL" id="THV28334.1"/>
    </source>
</evidence>
<dbReference type="NCBIfam" id="TIGR02937">
    <property type="entry name" value="sigma70-ECF"/>
    <property type="match status" value="1"/>
</dbReference>
<dbReference type="OrthoDB" id="9804285at2"/>
<dbReference type="PRINTS" id="PR00046">
    <property type="entry name" value="SIGMA70FCT"/>
</dbReference>
<dbReference type="InterPro" id="IPR007624">
    <property type="entry name" value="RNA_pol_sigma70_r3"/>
</dbReference>
<gene>
    <name evidence="8" type="ORF">E9998_12045</name>
</gene>
<feature type="domain" description="RNA polymerase sigma-70 region 2" evidence="6">
    <location>
        <begin position="43"/>
        <end position="112"/>
    </location>
</feature>
<dbReference type="GO" id="GO:0016987">
    <property type="term" value="F:sigma factor activity"/>
    <property type="evidence" value="ECO:0007669"/>
    <property type="project" value="UniProtKB-KW"/>
</dbReference>
<dbReference type="InterPro" id="IPR014322">
    <property type="entry name" value="RNA_pol_sigma-B/F/G"/>
</dbReference>
<evidence type="ECO:0000259" key="7">
    <source>
        <dbReference type="Pfam" id="PF04545"/>
    </source>
</evidence>
<dbReference type="PANTHER" id="PTHR30385:SF4">
    <property type="entry name" value="RNA POLYMERASE SIGMA-E FACTOR"/>
    <property type="match status" value="1"/>
</dbReference>
<name>A0A4S8PJ56_9ACTN</name>
<evidence type="ECO:0000256" key="3">
    <source>
        <dbReference type="ARBA" id="ARBA00023125"/>
    </source>
</evidence>
<protein>
    <submittedName>
        <fullName evidence="8">RNA polymerase sigma factor SigF</fullName>
    </submittedName>
</protein>
<dbReference type="GO" id="GO:0003677">
    <property type="term" value="F:DNA binding"/>
    <property type="evidence" value="ECO:0007669"/>
    <property type="project" value="UniProtKB-KW"/>
</dbReference>
<comment type="caution">
    <text evidence="8">The sequence shown here is derived from an EMBL/GenBank/DDBJ whole genome shotgun (WGS) entry which is preliminary data.</text>
</comment>
<dbReference type="InterPro" id="IPR013324">
    <property type="entry name" value="RNA_pol_sigma_r3/r4-like"/>
</dbReference>
<dbReference type="InterPro" id="IPR000943">
    <property type="entry name" value="RNA_pol_sigma70"/>
</dbReference>
<evidence type="ECO:0000256" key="2">
    <source>
        <dbReference type="ARBA" id="ARBA00023082"/>
    </source>
</evidence>
<dbReference type="Proteomes" id="UP000305792">
    <property type="component" value="Unassembled WGS sequence"/>
</dbReference>
<dbReference type="InterPro" id="IPR036388">
    <property type="entry name" value="WH-like_DNA-bd_sf"/>
</dbReference>
<dbReference type="GO" id="GO:0006352">
    <property type="term" value="P:DNA-templated transcription initiation"/>
    <property type="evidence" value="ECO:0007669"/>
    <property type="project" value="InterPro"/>
</dbReference>
<organism evidence="8 9">
    <name type="scientific">Glycomyces paridis</name>
    <dbReference type="NCBI Taxonomy" id="2126555"/>
    <lineage>
        <taxon>Bacteria</taxon>
        <taxon>Bacillati</taxon>
        <taxon>Actinomycetota</taxon>
        <taxon>Actinomycetes</taxon>
        <taxon>Glycomycetales</taxon>
        <taxon>Glycomycetaceae</taxon>
        <taxon>Glycomyces</taxon>
    </lineage>
</organism>
<dbReference type="Pfam" id="PF04539">
    <property type="entry name" value="Sigma70_r3"/>
    <property type="match status" value="1"/>
</dbReference>
<dbReference type="InterPro" id="IPR007630">
    <property type="entry name" value="RNA_pol_sigma70_r4"/>
</dbReference>